<evidence type="ECO:0000313" key="6">
    <source>
        <dbReference type="Proteomes" id="UP000191055"/>
    </source>
</evidence>
<sequence length="162" mass="17963">MVNKVILVGNVGKDPEVRYFDNDQAVANFPLATTERGFKTRDGQEVPDRTEWHNIVAWRGLAKIAESYIKKGTQLYVEGRIRTRSYDDANGVRKYMTEIYADTINLLGRRSSGDNDQAGSADQPMQHTSSNQQSAAQNNLSNSSDQGSFNAGESGPEDDLPF</sequence>
<dbReference type="Pfam" id="PF00436">
    <property type="entry name" value="SSB"/>
    <property type="match status" value="1"/>
</dbReference>
<feature type="region of interest" description="Disordered" evidence="4">
    <location>
        <begin position="108"/>
        <end position="162"/>
    </location>
</feature>
<dbReference type="KEGG" id="asx:CDL62_05370"/>
<dbReference type="STRING" id="889453.SAMN03080601_00366"/>
<dbReference type="HAMAP" id="MF_00984">
    <property type="entry name" value="SSB"/>
    <property type="match status" value="1"/>
</dbReference>
<keyword evidence="2" id="KW-0235">DNA replication</keyword>
<evidence type="ECO:0000256" key="1">
    <source>
        <dbReference type="ARBA" id="ARBA00023125"/>
    </source>
</evidence>
<evidence type="ECO:0000256" key="3">
    <source>
        <dbReference type="PIRNR" id="PIRNR002070"/>
    </source>
</evidence>
<name>A0A1T5ASN4_9BACT</name>
<reference evidence="5 6" key="1">
    <citation type="submission" date="2017-02" db="EMBL/GenBank/DDBJ databases">
        <authorList>
            <person name="Peterson S.W."/>
        </authorList>
    </citation>
    <scope>NUCLEOTIDE SEQUENCE [LARGE SCALE GENOMIC DNA]</scope>
    <source>
        <strain evidence="5 6">DSM 24412</strain>
    </source>
</reference>
<keyword evidence="2" id="KW-0233">DNA recombination</keyword>
<gene>
    <name evidence="5" type="ORF">SAMN03080601_00366</name>
</gene>
<organism evidence="5 6">
    <name type="scientific">Alkalitalea saponilacus</name>
    <dbReference type="NCBI Taxonomy" id="889453"/>
    <lineage>
        <taxon>Bacteria</taxon>
        <taxon>Pseudomonadati</taxon>
        <taxon>Bacteroidota</taxon>
        <taxon>Bacteroidia</taxon>
        <taxon>Marinilabiliales</taxon>
        <taxon>Marinilabiliaceae</taxon>
        <taxon>Alkalitalea</taxon>
    </lineage>
</organism>
<dbReference type="OrthoDB" id="9809878at2"/>
<dbReference type="RefSeq" id="WP_079556139.1">
    <property type="nucleotide sequence ID" value="NZ_CP021904.1"/>
</dbReference>
<keyword evidence="2" id="KW-0227">DNA damage</keyword>
<evidence type="ECO:0000256" key="2">
    <source>
        <dbReference type="HAMAP-Rule" id="MF_00984"/>
    </source>
</evidence>
<feature type="compositionally biased region" description="Low complexity" evidence="4">
    <location>
        <begin position="129"/>
        <end position="146"/>
    </location>
</feature>
<dbReference type="GO" id="GO:0006260">
    <property type="term" value="P:DNA replication"/>
    <property type="evidence" value="ECO:0007669"/>
    <property type="project" value="UniProtKB-UniRule"/>
</dbReference>
<protein>
    <recommendedName>
        <fullName evidence="2 3">Single-stranded DNA-binding protein</fullName>
        <shortName evidence="2">SSB</shortName>
    </recommendedName>
</protein>
<dbReference type="SUPFAM" id="SSF50249">
    <property type="entry name" value="Nucleic acid-binding proteins"/>
    <property type="match status" value="1"/>
</dbReference>
<keyword evidence="6" id="KW-1185">Reference proteome</keyword>
<dbReference type="Proteomes" id="UP000191055">
    <property type="component" value="Unassembled WGS sequence"/>
</dbReference>
<keyword evidence="1 2" id="KW-0238">DNA-binding</keyword>
<dbReference type="NCBIfam" id="TIGR00621">
    <property type="entry name" value="ssb"/>
    <property type="match status" value="1"/>
</dbReference>
<dbReference type="PANTHER" id="PTHR10302">
    <property type="entry name" value="SINGLE-STRANDED DNA-BINDING PROTEIN"/>
    <property type="match status" value="1"/>
</dbReference>
<evidence type="ECO:0000313" key="5">
    <source>
        <dbReference type="EMBL" id="SKB37988.1"/>
    </source>
</evidence>
<proteinExistence type="inferred from homology"/>
<dbReference type="EMBL" id="FUYV01000001">
    <property type="protein sequence ID" value="SKB37988.1"/>
    <property type="molecule type" value="Genomic_DNA"/>
</dbReference>
<keyword evidence="2" id="KW-0234">DNA repair</keyword>
<dbReference type="GO" id="GO:0009295">
    <property type="term" value="C:nucleoid"/>
    <property type="evidence" value="ECO:0007669"/>
    <property type="project" value="TreeGrafter"/>
</dbReference>
<dbReference type="InterPro" id="IPR000424">
    <property type="entry name" value="Primosome_PriB/ssb"/>
</dbReference>
<feature type="compositionally biased region" description="Polar residues" evidence="4">
    <location>
        <begin position="114"/>
        <end position="128"/>
    </location>
</feature>
<comment type="subunit">
    <text evidence="2">Homotetramer.</text>
</comment>
<dbReference type="CDD" id="cd04496">
    <property type="entry name" value="SSB_OBF"/>
    <property type="match status" value="1"/>
</dbReference>
<comment type="function">
    <text evidence="2">Plays an important role in DNA replication, recombination and repair. Binds to ssDNA and to an array of partner proteins to recruit them to their sites of action during DNA metabolism.</text>
</comment>
<evidence type="ECO:0000256" key="4">
    <source>
        <dbReference type="SAM" id="MobiDB-lite"/>
    </source>
</evidence>
<dbReference type="GO" id="GO:0006281">
    <property type="term" value="P:DNA repair"/>
    <property type="evidence" value="ECO:0007669"/>
    <property type="project" value="UniProtKB-UniRule"/>
</dbReference>
<dbReference type="InterPro" id="IPR011344">
    <property type="entry name" value="ssDNA-bd"/>
</dbReference>
<dbReference type="AlphaFoldDB" id="A0A1T5ASN4"/>
<dbReference type="GO" id="GO:0003697">
    <property type="term" value="F:single-stranded DNA binding"/>
    <property type="evidence" value="ECO:0007669"/>
    <property type="project" value="UniProtKB-UniRule"/>
</dbReference>
<dbReference type="InterPro" id="IPR012340">
    <property type="entry name" value="NA-bd_OB-fold"/>
</dbReference>
<feature type="short sequence motif" description="Important for interaction with partner proteins" evidence="2">
    <location>
        <begin position="157"/>
        <end position="162"/>
    </location>
</feature>
<dbReference type="PANTHER" id="PTHR10302:SF27">
    <property type="entry name" value="SINGLE-STRANDED DNA-BINDING PROTEIN"/>
    <property type="match status" value="1"/>
</dbReference>
<dbReference type="PROSITE" id="PS50935">
    <property type="entry name" value="SSB"/>
    <property type="match status" value="1"/>
</dbReference>
<accession>A0A1T5ASN4</accession>
<dbReference type="GO" id="GO:0006310">
    <property type="term" value="P:DNA recombination"/>
    <property type="evidence" value="ECO:0007669"/>
    <property type="project" value="UniProtKB-UniRule"/>
</dbReference>
<dbReference type="Gene3D" id="2.40.50.140">
    <property type="entry name" value="Nucleic acid-binding proteins"/>
    <property type="match status" value="1"/>
</dbReference>
<dbReference type="PIRSF" id="PIRSF002070">
    <property type="entry name" value="SSB"/>
    <property type="match status" value="1"/>
</dbReference>
<comment type="caution">
    <text evidence="2">Lacks conserved residue(s) required for the propagation of feature annotation.</text>
</comment>